<dbReference type="PANTHER" id="PTHR34309">
    <property type="entry name" value="SLR1406 PROTEIN"/>
    <property type="match status" value="1"/>
</dbReference>
<dbReference type="Proteomes" id="UP000234840">
    <property type="component" value="Unassembled WGS sequence"/>
</dbReference>
<accession>A0A2N5PYB4</accession>
<dbReference type="EMBL" id="JAPZED010000006">
    <property type="protein sequence ID" value="MCZ7693936.1"/>
    <property type="molecule type" value="Genomic_DNA"/>
</dbReference>
<evidence type="ECO:0000313" key="2">
    <source>
        <dbReference type="EMBL" id="PLT55561.1"/>
    </source>
</evidence>
<dbReference type="EMBL" id="NIHM01000008">
    <property type="protein sequence ID" value="PLT55561.1"/>
    <property type="molecule type" value="Genomic_DNA"/>
</dbReference>
<evidence type="ECO:0000313" key="1">
    <source>
        <dbReference type="EMBL" id="MCZ7693936.1"/>
    </source>
</evidence>
<gene>
    <name evidence="2" type="ORF">CDL18_07500</name>
    <name evidence="3" type="ORF">CDL20_11205</name>
    <name evidence="1" type="ORF">O8D18_07765</name>
</gene>
<evidence type="ECO:0000313" key="4">
    <source>
        <dbReference type="Proteomes" id="UP000234840"/>
    </source>
</evidence>
<dbReference type="AlphaFoldDB" id="A0A2N5PYB4"/>
<dbReference type="EMBL" id="NIHW01000029">
    <property type="protein sequence ID" value="PLT84832.1"/>
    <property type="molecule type" value="Genomic_DNA"/>
</dbReference>
<dbReference type="InterPro" id="IPR052517">
    <property type="entry name" value="GlcG_carb_metab_protein"/>
</dbReference>
<name>A0A2N5PYB4_MEDGN</name>
<dbReference type="InterPro" id="IPR005624">
    <property type="entry name" value="PduO/GlcC-like"/>
</dbReference>
<sequence>MNEQDISKAVEAVLGQMNGQHAHHAAGHVCKCKKHVMTLKLANALIEKVKAYAEEMGVNVVIAVSDQAGRPVAVQCMDDAYIASFDIALNKTFTSASLKMSTEELSHLSQPGQSLYGIQFTNQGKIVIFGGGEPLKADGKIIGALGVSGGSAEEDTAIAAYGKEIFEEVLACL</sequence>
<dbReference type="Proteomes" id="UP001148455">
    <property type="component" value="Unassembled WGS sequence"/>
</dbReference>
<comment type="caution">
    <text evidence="3">The sequence shown here is derived from an EMBL/GenBank/DDBJ whole genome shotgun (WGS) entry which is preliminary data.</text>
</comment>
<dbReference type="Gene3D" id="3.30.450.150">
    <property type="entry name" value="Haem-degrading domain"/>
    <property type="match status" value="1"/>
</dbReference>
<protein>
    <submittedName>
        <fullName evidence="3">DhaG protein</fullName>
    </submittedName>
    <submittedName>
        <fullName evidence="1">Heme-binding protein</fullName>
    </submittedName>
</protein>
<dbReference type="PANTHER" id="PTHR34309:SF1">
    <property type="entry name" value="PROTEIN GLCG"/>
    <property type="match status" value="1"/>
</dbReference>
<dbReference type="SUPFAM" id="SSF143744">
    <property type="entry name" value="GlcG-like"/>
    <property type="match status" value="1"/>
</dbReference>
<evidence type="ECO:0000313" key="5">
    <source>
        <dbReference type="Proteomes" id="UP000234849"/>
    </source>
</evidence>
<reference evidence="1" key="2">
    <citation type="submission" date="2022-12" db="EMBL/GenBank/DDBJ databases">
        <title>Genome of R. gnavus strain RSHDN_123.</title>
        <authorList>
            <person name="Abdugheni R."/>
        </authorList>
    </citation>
    <scope>NUCLEOTIDE SEQUENCE</scope>
    <source>
        <strain evidence="1">RSHDN_123</strain>
    </source>
</reference>
<dbReference type="RefSeq" id="WP_101879602.1">
    <property type="nucleotide sequence ID" value="NZ_CACRUK010000013.1"/>
</dbReference>
<organism evidence="3 4">
    <name type="scientific">Mediterraneibacter gnavus</name>
    <name type="common">Ruminococcus gnavus</name>
    <dbReference type="NCBI Taxonomy" id="33038"/>
    <lineage>
        <taxon>Bacteria</taxon>
        <taxon>Bacillati</taxon>
        <taxon>Bacillota</taxon>
        <taxon>Clostridia</taxon>
        <taxon>Lachnospirales</taxon>
        <taxon>Lachnospiraceae</taxon>
        <taxon>Mediterraneibacter</taxon>
    </lineage>
</organism>
<reference evidence="4 5" key="1">
    <citation type="journal article" date="2017" name="Genome Med.">
        <title>A novel Ruminococcus gnavus clade enriched in inflammatory bowel disease patients.</title>
        <authorList>
            <person name="Hall A.B."/>
            <person name="Yassour M."/>
            <person name="Sauk J."/>
            <person name="Garner A."/>
            <person name="Jiang X."/>
            <person name="Arthur T."/>
            <person name="Lagoudas G.K."/>
            <person name="Vatanen T."/>
            <person name="Fornelos N."/>
            <person name="Wilson R."/>
            <person name="Bertha M."/>
            <person name="Cohen M."/>
            <person name="Garber J."/>
            <person name="Khalili H."/>
            <person name="Gevers D."/>
            <person name="Ananthakrishnan A.N."/>
            <person name="Kugathasan S."/>
            <person name="Lander E.S."/>
            <person name="Blainey P."/>
            <person name="Vlamakis H."/>
            <person name="Xavier R.J."/>
            <person name="Huttenhower C."/>
        </authorList>
    </citation>
    <scope>NUCLEOTIDE SEQUENCE [LARGE SCALE GENOMIC DNA]</scope>
    <source>
        <strain evidence="2 5">RJX1118</strain>
        <strain evidence="3 4">RJX1128</strain>
    </source>
</reference>
<dbReference type="InterPro" id="IPR038084">
    <property type="entry name" value="PduO/GlcC-like_sf"/>
</dbReference>
<dbReference type="Proteomes" id="UP000234849">
    <property type="component" value="Unassembled WGS sequence"/>
</dbReference>
<evidence type="ECO:0000313" key="3">
    <source>
        <dbReference type="EMBL" id="PLT84832.1"/>
    </source>
</evidence>
<dbReference type="Pfam" id="PF03928">
    <property type="entry name" value="HbpS-like"/>
    <property type="match status" value="1"/>
</dbReference>
<proteinExistence type="predicted"/>